<evidence type="ECO:0000313" key="2">
    <source>
        <dbReference type="Proteomes" id="UP000005856"/>
    </source>
</evidence>
<dbReference type="SUPFAM" id="SSF53850">
    <property type="entry name" value="Periplasmic binding protein-like II"/>
    <property type="match status" value="1"/>
</dbReference>
<keyword evidence="2" id="KW-1185">Reference proteome</keyword>
<dbReference type="STRING" id="443152.MDG893_07405"/>
<accession>A6EW18</accession>
<gene>
    <name evidence="1" type="ORF">MDG893_07405</name>
</gene>
<protein>
    <submittedName>
        <fullName evidence="1">Uncharacterized protein</fullName>
    </submittedName>
</protein>
<dbReference type="AlphaFoldDB" id="A6EW18"/>
<name>A6EW18_9GAMM</name>
<organism evidence="1 2">
    <name type="scientific">Marinobacter algicola DG893</name>
    <dbReference type="NCBI Taxonomy" id="443152"/>
    <lineage>
        <taxon>Bacteria</taxon>
        <taxon>Pseudomonadati</taxon>
        <taxon>Pseudomonadota</taxon>
        <taxon>Gammaproteobacteria</taxon>
        <taxon>Pseudomonadales</taxon>
        <taxon>Marinobacteraceae</taxon>
        <taxon>Marinobacter</taxon>
    </lineage>
</organism>
<dbReference type="Gene3D" id="3.40.190.10">
    <property type="entry name" value="Periplasmic binding protein-like II"/>
    <property type="match status" value="2"/>
</dbReference>
<comment type="caution">
    <text evidence="1">The sequence shown here is derived from an EMBL/GenBank/DDBJ whole genome shotgun (WGS) entry which is preliminary data.</text>
</comment>
<evidence type="ECO:0000313" key="1">
    <source>
        <dbReference type="EMBL" id="EDM49205.1"/>
    </source>
</evidence>
<dbReference type="EMBL" id="ABCP01000002">
    <property type="protein sequence ID" value="EDM49205.1"/>
    <property type="molecule type" value="Genomic_DNA"/>
</dbReference>
<proteinExistence type="predicted"/>
<sequence>MRGIAVELMNAALSDLELDAAYEELPFKRCVSEVQSGASDIAMPVTEGRNYLSHSRTVFAHWTLAAIVPQSLTIEEPVTLQKLNDLSVLIISGYVYPDNITRWAETHQDITEITYSADGEGMVPFRMLEFGRADVFIEDNFWSANLIQDHNLALRVMEPALGSDVSVAGYRNELTGLRDDIDRVLEAKGQAFRDTLFKKYTGYTESFFSGQ</sequence>
<reference evidence="1 2" key="1">
    <citation type="submission" date="2007-06" db="EMBL/GenBank/DDBJ databases">
        <authorList>
            <person name="Green D."/>
            <person name="Ferriera S."/>
            <person name="Johnson J."/>
            <person name="Kravitz S."/>
            <person name="Beeson K."/>
            <person name="Sutton G."/>
            <person name="Rogers Y.-H."/>
            <person name="Friedman R."/>
            <person name="Frazier M."/>
            <person name="Venter J.C."/>
        </authorList>
    </citation>
    <scope>NUCLEOTIDE SEQUENCE [LARGE SCALE GENOMIC DNA]</scope>
    <source>
        <strain evidence="1 2">DG893</strain>
    </source>
</reference>
<dbReference type="Proteomes" id="UP000005856">
    <property type="component" value="Unassembled WGS sequence"/>
</dbReference>
<dbReference type="eggNOG" id="ENOG50336FY">
    <property type="taxonomic scope" value="Bacteria"/>
</dbReference>